<comment type="similarity">
    <text evidence="1">Belongs to the PhzF family.</text>
</comment>
<name>A0A0D8BWA5_GEOKU</name>
<dbReference type="GO" id="GO:0005737">
    <property type="term" value="C:cytoplasm"/>
    <property type="evidence" value="ECO:0007669"/>
    <property type="project" value="TreeGrafter"/>
</dbReference>
<keyword evidence="2" id="KW-0413">Isomerase</keyword>
<evidence type="ECO:0000256" key="2">
    <source>
        <dbReference type="ARBA" id="ARBA00023235"/>
    </source>
</evidence>
<dbReference type="SUPFAM" id="SSF54506">
    <property type="entry name" value="Diaminopimelate epimerase-like"/>
    <property type="match status" value="1"/>
</dbReference>
<evidence type="ECO:0000313" key="3">
    <source>
        <dbReference type="EMBL" id="KJE28410.1"/>
    </source>
</evidence>
<dbReference type="Pfam" id="PF02567">
    <property type="entry name" value="PhzC-PhzF"/>
    <property type="match status" value="1"/>
</dbReference>
<dbReference type="PATRIC" id="fig|1462.6.peg.3061"/>
<accession>A0A0D8BWA5</accession>
<dbReference type="PANTHER" id="PTHR13774:SF17">
    <property type="entry name" value="PHENAZINE BIOSYNTHESIS-LIKE DOMAIN-CONTAINING PROTEIN"/>
    <property type="match status" value="1"/>
</dbReference>
<dbReference type="EMBL" id="JYBP01000003">
    <property type="protein sequence ID" value="KJE28410.1"/>
    <property type="molecule type" value="Genomic_DNA"/>
</dbReference>
<proteinExistence type="inferred from homology"/>
<evidence type="ECO:0000256" key="1">
    <source>
        <dbReference type="ARBA" id="ARBA00008270"/>
    </source>
</evidence>
<sequence length="60" mass="6569">MNISMYIVDAFTDRPFAGNPAAVCLLPQPVGNEWMQRVAAEMNLSETAFLVLHEGGMLTV</sequence>
<organism evidence="3 4">
    <name type="scientific">Geobacillus kaustophilus</name>
    <dbReference type="NCBI Taxonomy" id="1462"/>
    <lineage>
        <taxon>Bacteria</taxon>
        <taxon>Bacillati</taxon>
        <taxon>Bacillota</taxon>
        <taxon>Bacilli</taxon>
        <taxon>Bacillales</taxon>
        <taxon>Anoxybacillaceae</taxon>
        <taxon>Geobacillus</taxon>
        <taxon>Geobacillus thermoleovorans group</taxon>
    </lineage>
</organism>
<dbReference type="InterPro" id="IPR003719">
    <property type="entry name" value="Phenazine_PhzF-like"/>
</dbReference>
<dbReference type="GO" id="GO:0016853">
    <property type="term" value="F:isomerase activity"/>
    <property type="evidence" value="ECO:0007669"/>
    <property type="project" value="UniProtKB-KW"/>
</dbReference>
<gene>
    <name evidence="3" type="ORF">LG52_2773</name>
</gene>
<dbReference type="Proteomes" id="UP000032522">
    <property type="component" value="Unassembled WGS sequence"/>
</dbReference>
<evidence type="ECO:0000313" key="4">
    <source>
        <dbReference type="Proteomes" id="UP000032522"/>
    </source>
</evidence>
<dbReference type="PANTHER" id="PTHR13774">
    <property type="entry name" value="PHENAZINE BIOSYNTHESIS PROTEIN"/>
    <property type="match status" value="1"/>
</dbReference>
<dbReference type="Gene3D" id="3.10.310.10">
    <property type="entry name" value="Diaminopimelate Epimerase, Chain A, domain 1"/>
    <property type="match status" value="1"/>
</dbReference>
<protein>
    <submittedName>
        <fullName evidence="3">Phenazine biosynthesis-like family protein</fullName>
    </submittedName>
</protein>
<comment type="caution">
    <text evidence="3">The sequence shown here is derived from an EMBL/GenBank/DDBJ whole genome shotgun (WGS) entry which is preliminary data.</text>
</comment>
<reference evidence="3 4" key="1">
    <citation type="submission" date="2015-01" db="EMBL/GenBank/DDBJ databases">
        <authorList>
            <person name="Filippidou S."/>
            <person name="Jeanneret N."/>
            <person name="Russel-Delif L."/>
            <person name="Junier T."/>
            <person name="Wunderlin T."/>
            <person name="Molina V."/>
            <person name="Johnson S.L."/>
            <person name="Davenport K.W."/>
            <person name="Chain P.S."/>
            <person name="Dorador C."/>
            <person name="Junier P."/>
        </authorList>
    </citation>
    <scope>NUCLEOTIDE SEQUENCE [LARGE SCALE GENOMIC DNA]</scope>
    <source>
        <strain evidence="3 4">Et7/4</strain>
    </source>
</reference>
<dbReference type="AlphaFoldDB" id="A0A0D8BWA5"/>